<dbReference type="OrthoDB" id="9802114at2"/>
<accession>A0A5B8VEH0</accession>
<dbReference type="AlphaFoldDB" id="A0A5B8VEH0"/>
<evidence type="ECO:0000313" key="5">
    <source>
        <dbReference type="Proteomes" id="UP000321533"/>
    </source>
</evidence>
<keyword evidence="1 2" id="KW-0129">CBS domain</keyword>
<dbReference type="Proteomes" id="UP000321533">
    <property type="component" value="Chromosome"/>
</dbReference>
<gene>
    <name evidence="4" type="ORF">FRZ67_17555</name>
</gene>
<dbReference type="EMBL" id="CP042435">
    <property type="protein sequence ID" value="QEC69026.1"/>
    <property type="molecule type" value="Genomic_DNA"/>
</dbReference>
<proteinExistence type="predicted"/>
<dbReference type="PANTHER" id="PTHR43080">
    <property type="entry name" value="CBS DOMAIN-CONTAINING PROTEIN CBSX3, MITOCHONDRIAL"/>
    <property type="match status" value="1"/>
</dbReference>
<reference evidence="4 5" key="1">
    <citation type="journal article" date="2016" name="Int. J. Syst. Evol. Microbiol.">
        <title>Panacibacter ginsenosidivorans gen. nov., sp. nov., with ginsenoside converting activity isolated from soil of a ginseng field.</title>
        <authorList>
            <person name="Siddiqi M.Z."/>
            <person name="Muhammad Shafi S."/>
            <person name="Choi K.D."/>
            <person name="Im W.T."/>
        </authorList>
    </citation>
    <scope>NUCLEOTIDE SEQUENCE [LARGE SCALE GENOMIC DNA]</scope>
    <source>
        <strain evidence="4 5">Gsoil1550</strain>
    </source>
</reference>
<sequence length="149" mass="16996">MRTVSEILKTKGPQFNYIAPTRTVLEAVSLMKAENISYLIVRENGNYLGIICERDYTHKVILLNKHSDTTLVKEIMSTDLPVVGLSDTTEECMMLMNSSKSRYLPVFEGFEFKGVITIHDLMREAIAASEKPGAVPTEHHEKLMRDYWI</sequence>
<protein>
    <submittedName>
        <fullName evidence="4">CBS domain-containing protein</fullName>
    </submittedName>
</protein>
<dbReference type="SMART" id="SM00116">
    <property type="entry name" value="CBS"/>
    <property type="match status" value="2"/>
</dbReference>
<evidence type="ECO:0000256" key="2">
    <source>
        <dbReference type="PROSITE-ProRule" id="PRU00703"/>
    </source>
</evidence>
<dbReference type="Gene3D" id="3.10.580.10">
    <property type="entry name" value="CBS-domain"/>
    <property type="match status" value="1"/>
</dbReference>
<evidence type="ECO:0000259" key="3">
    <source>
        <dbReference type="PROSITE" id="PS51371"/>
    </source>
</evidence>
<feature type="domain" description="CBS" evidence="3">
    <location>
        <begin position="76"/>
        <end position="135"/>
    </location>
</feature>
<dbReference type="PROSITE" id="PS51371">
    <property type="entry name" value="CBS"/>
    <property type="match status" value="1"/>
</dbReference>
<dbReference type="InterPro" id="IPR046342">
    <property type="entry name" value="CBS_dom_sf"/>
</dbReference>
<dbReference type="KEGG" id="pgin:FRZ67_17555"/>
<evidence type="ECO:0000313" key="4">
    <source>
        <dbReference type="EMBL" id="QEC69026.1"/>
    </source>
</evidence>
<evidence type="ECO:0000256" key="1">
    <source>
        <dbReference type="ARBA" id="ARBA00023122"/>
    </source>
</evidence>
<dbReference type="SUPFAM" id="SSF54631">
    <property type="entry name" value="CBS-domain pair"/>
    <property type="match status" value="1"/>
</dbReference>
<dbReference type="PANTHER" id="PTHR43080:SF2">
    <property type="entry name" value="CBS DOMAIN-CONTAINING PROTEIN"/>
    <property type="match status" value="1"/>
</dbReference>
<name>A0A5B8VEH0_9BACT</name>
<organism evidence="4 5">
    <name type="scientific">Panacibacter ginsenosidivorans</name>
    <dbReference type="NCBI Taxonomy" id="1813871"/>
    <lineage>
        <taxon>Bacteria</taxon>
        <taxon>Pseudomonadati</taxon>
        <taxon>Bacteroidota</taxon>
        <taxon>Chitinophagia</taxon>
        <taxon>Chitinophagales</taxon>
        <taxon>Chitinophagaceae</taxon>
        <taxon>Panacibacter</taxon>
    </lineage>
</organism>
<dbReference type="InterPro" id="IPR051257">
    <property type="entry name" value="Diverse_CBS-Domain"/>
</dbReference>
<dbReference type="RefSeq" id="WP_147191664.1">
    <property type="nucleotide sequence ID" value="NZ_CP042435.1"/>
</dbReference>
<keyword evidence="5" id="KW-1185">Reference proteome</keyword>
<dbReference type="Pfam" id="PF00571">
    <property type="entry name" value="CBS"/>
    <property type="match status" value="2"/>
</dbReference>
<dbReference type="InterPro" id="IPR000644">
    <property type="entry name" value="CBS_dom"/>
</dbReference>